<evidence type="ECO:0008006" key="3">
    <source>
        <dbReference type="Google" id="ProtNLM"/>
    </source>
</evidence>
<feature type="non-terminal residue" evidence="1">
    <location>
        <position position="1"/>
    </location>
</feature>
<dbReference type="Proteomes" id="UP000237438">
    <property type="component" value="Unassembled WGS sequence"/>
</dbReference>
<sequence length="342" mass="39681">FPNAPCMRDGKCSKGYPKRFCEQTTMVENSYPEYERPDNGVRWGSERFMFDNRWVVPYNPYLTKKYKAHINVEIAGGVRAIKYLAKYVYKGSDRATLQVPGQHDEIDMTLQGRYIGPVQAIWRLMAYATHEEKPAVMQLPYHLAGRHRVAFSTNMTDAQIEMAVQTQSSAFIDWMKYNDANVDGRDLLYSDFPMHYTYVKNRGWHMRKKGHTIGRLPVAVPRQGEHFYLRSLLTVKRGARSYRDLYTVDGIHYPTPSAACRAMGLTFDDSEWISLFNEIKDTASAYALRNQFAVILSNSEVLDPQNIWELFKDNFSDDCLYRISRLGDELIMPPADWTDDER</sequence>
<dbReference type="AlphaFoldDB" id="A0A2S4PI36"/>
<dbReference type="OrthoDB" id="2194345at2759"/>
<accession>A0A2S4PI36</accession>
<reference evidence="1 2" key="1">
    <citation type="submission" date="2017-10" db="EMBL/GenBank/DDBJ databases">
        <title>Development of genomic resources for the powdery mildew, Erysiphe pulchra.</title>
        <authorList>
            <person name="Wadl P.A."/>
            <person name="Mack B.M."/>
            <person name="Moore G."/>
            <person name="Beltz S.B."/>
        </authorList>
    </citation>
    <scope>NUCLEOTIDE SEQUENCE [LARGE SCALE GENOMIC DNA]</scope>
    <source>
        <strain evidence="1">Cflorida</strain>
    </source>
</reference>
<proteinExistence type="predicted"/>
<dbReference type="PANTHER" id="PTHR10492">
    <property type="match status" value="1"/>
</dbReference>
<gene>
    <name evidence="1" type="ORF">EPUL_006800</name>
</gene>
<evidence type="ECO:0000313" key="1">
    <source>
        <dbReference type="EMBL" id="POS81694.1"/>
    </source>
</evidence>
<feature type="non-terminal residue" evidence="1">
    <location>
        <position position="342"/>
    </location>
</feature>
<protein>
    <recommendedName>
        <fullName evidence="3">Helitron helicase-like domain-containing protein</fullName>
    </recommendedName>
</protein>
<organism evidence="1 2">
    <name type="scientific">Erysiphe pulchra</name>
    <dbReference type="NCBI Taxonomy" id="225359"/>
    <lineage>
        <taxon>Eukaryota</taxon>
        <taxon>Fungi</taxon>
        <taxon>Dikarya</taxon>
        <taxon>Ascomycota</taxon>
        <taxon>Pezizomycotina</taxon>
        <taxon>Leotiomycetes</taxon>
        <taxon>Erysiphales</taxon>
        <taxon>Erysiphaceae</taxon>
        <taxon>Erysiphe</taxon>
    </lineage>
</organism>
<comment type="caution">
    <text evidence="1">The sequence shown here is derived from an EMBL/GenBank/DDBJ whole genome shotgun (WGS) entry which is preliminary data.</text>
</comment>
<name>A0A2S4PI36_9PEZI</name>
<dbReference type="STRING" id="225359.A0A2S4PI36"/>
<keyword evidence="2" id="KW-1185">Reference proteome</keyword>
<dbReference type="EMBL" id="PEDP01009367">
    <property type="protein sequence ID" value="POS81694.1"/>
    <property type="molecule type" value="Genomic_DNA"/>
</dbReference>
<evidence type="ECO:0000313" key="2">
    <source>
        <dbReference type="Proteomes" id="UP000237438"/>
    </source>
</evidence>